<proteinExistence type="inferred from homology"/>
<name>A0A4Q5N2U5_9MICO</name>
<gene>
    <name evidence="5" type="ORF">EUA98_13585</name>
</gene>
<dbReference type="PANTHER" id="PTHR10196">
    <property type="entry name" value="SUGAR KINASE"/>
    <property type="match status" value="1"/>
</dbReference>
<feature type="non-terminal residue" evidence="5">
    <location>
        <position position="63"/>
    </location>
</feature>
<comment type="caution">
    <text evidence="5">The sequence shown here is derived from an EMBL/GenBank/DDBJ whole genome shotgun (WGS) entry which is preliminary data.</text>
</comment>
<dbReference type="Gene3D" id="3.30.420.40">
    <property type="match status" value="1"/>
</dbReference>
<dbReference type="Proteomes" id="UP000293764">
    <property type="component" value="Unassembled WGS sequence"/>
</dbReference>
<dbReference type="GO" id="GO:0004370">
    <property type="term" value="F:glycerol kinase activity"/>
    <property type="evidence" value="ECO:0007669"/>
    <property type="project" value="TreeGrafter"/>
</dbReference>
<evidence type="ECO:0000313" key="6">
    <source>
        <dbReference type="Proteomes" id="UP000293764"/>
    </source>
</evidence>
<dbReference type="AlphaFoldDB" id="A0A4Q5N2U5"/>
<evidence type="ECO:0000256" key="1">
    <source>
        <dbReference type="ARBA" id="ARBA00009156"/>
    </source>
</evidence>
<comment type="similarity">
    <text evidence="1">Belongs to the FGGY kinase family.</text>
</comment>
<sequence>MADYVLAIDQGTTSSRAILFNHGGTIVETSTLEHEQILPRAGWVEHNAEEIWTNTREVVGIVL</sequence>
<protein>
    <submittedName>
        <fullName evidence="5">Glycerol kinase</fullName>
    </submittedName>
</protein>
<keyword evidence="3 5" id="KW-0418">Kinase</keyword>
<accession>A0A4Q5N2U5</accession>
<evidence type="ECO:0000256" key="2">
    <source>
        <dbReference type="ARBA" id="ARBA00022679"/>
    </source>
</evidence>
<organism evidence="5 6">
    <name type="scientific">Pengzhenrongella frigida</name>
    <dbReference type="NCBI Taxonomy" id="1259133"/>
    <lineage>
        <taxon>Bacteria</taxon>
        <taxon>Bacillati</taxon>
        <taxon>Actinomycetota</taxon>
        <taxon>Actinomycetes</taxon>
        <taxon>Micrococcales</taxon>
        <taxon>Pengzhenrongella</taxon>
    </lineage>
</organism>
<keyword evidence="2" id="KW-0808">Transferase</keyword>
<reference evidence="5 6" key="1">
    <citation type="submission" date="2019-01" db="EMBL/GenBank/DDBJ databases">
        <title>Novel species of Cellulomonas.</title>
        <authorList>
            <person name="Liu Q."/>
            <person name="Xin Y.-H."/>
        </authorList>
    </citation>
    <scope>NUCLEOTIDE SEQUENCE [LARGE SCALE GENOMIC DNA]</scope>
    <source>
        <strain evidence="5 6">HLT2-17</strain>
    </source>
</reference>
<dbReference type="EMBL" id="SDWW01000034">
    <property type="protein sequence ID" value="RYV50401.1"/>
    <property type="molecule type" value="Genomic_DNA"/>
</dbReference>
<evidence type="ECO:0000313" key="5">
    <source>
        <dbReference type="EMBL" id="RYV50401.1"/>
    </source>
</evidence>
<dbReference type="PANTHER" id="PTHR10196:SF69">
    <property type="entry name" value="GLYCEROL KINASE"/>
    <property type="match status" value="1"/>
</dbReference>
<feature type="domain" description="Carbohydrate kinase FGGY N-terminal" evidence="4">
    <location>
        <begin position="4"/>
        <end position="61"/>
    </location>
</feature>
<dbReference type="InterPro" id="IPR043129">
    <property type="entry name" value="ATPase_NBD"/>
</dbReference>
<dbReference type="GO" id="GO:0005829">
    <property type="term" value="C:cytosol"/>
    <property type="evidence" value="ECO:0007669"/>
    <property type="project" value="TreeGrafter"/>
</dbReference>
<keyword evidence="6" id="KW-1185">Reference proteome</keyword>
<evidence type="ECO:0000259" key="4">
    <source>
        <dbReference type="Pfam" id="PF00370"/>
    </source>
</evidence>
<dbReference type="RefSeq" id="WP_242511516.1">
    <property type="nucleotide sequence ID" value="NZ_SDWW01000034.1"/>
</dbReference>
<dbReference type="Pfam" id="PF00370">
    <property type="entry name" value="FGGY_N"/>
    <property type="match status" value="1"/>
</dbReference>
<evidence type="ECO:0000256" key="3">
    <source>
        <dbReference type="ARBA" id="ARBA00022777"/>
    </source>
</evidence>
<dbReference type="SUPFAM" id="SSF53067">
    <property type="entry name" value="Actin-like ATPase domain"/>
    <property type="match status" value="1"/>
</dbReference>
<dbReference type="GO" id="GO:0019563">
    <property type="term" value="P:glycerol catabolic process"/>
    <property type="evidence" value="ECO:0007669"/>
    <property type="project" value="TreeGrafter"/>
</dbReference>
<dbReference type="InterPro" id="IPR018484">
    <property type="entry name" value="FGGY_N"/>
</dbReference>